<accession>A0A8K0UXG0</accession>
<feature type="compositionally biased region" description="Basic and acidic residues" evidence="4">
    <location>
        <begin position="352"/>
        <end position="362"/>
    </location>
</feature>
<feature type="region of interest" description="Disordered" evidence="4">
    <location>
        <begin position="442"/>
        <end position="476"/>
    </location>
</feature>
<dbReference type="Proteomes" id="UP000813824">
    <property type="component" value="Unassembled WGS sequence"/>
</dbReference>
<keyword evidence="7" id="KW-1185">Reference proteome</keyword>
<proteinExistence type="predicted"/>
<dbReference type="OrthoDB" id="6247875at2759"/>
<keyword evidence="1 3" id="KW-0238">DNA-binding</keyword>
<dbReference type="InterPro" id="IPR051356">
    <property type="entry name" value="SOX/SOX-like_TF"/>
</dbReference>
<feature type="region of interest" description="Disordered" evidence="4">
    <location>
        <begin position="229"/>
        <end position="263"/>
    </location>
</feature>
<evidence type="ECO:0000313" key="7">
    <source>
        <dbReference type="Proteomes" id="UP000813824"/>
    </source>
</evidence>
<gene>
    <name evidence="6" type="ORF">BXZ70DRAFT_409339</name>
</gene>
<protein>
    <recommendedName>
        <fullName evidence="5">HMG box domain-containing protein</fullName>
    </recommendedName>
</protein>
<feature type="DNA-binding region" description="HMG box" evidence="3">
    <location>
        <begin position="125"/>
        <end position="193"/>
    </location>
</feature>
<feature type="region of interest" description="Disordered" evidence="4">
    <location>
        <begin position="325"/>
        <end position="362"/>
    </location>
</feature>
<name>A0A8K0UXG0_9AGAR</name>
<evidence type="ECO:0000256" key="3">
    <source>
        <dbReference type="PROSITE-ProRule" id="PRU00267"/>
    </source>
</evidence>
<dbReference type="EMBL" id="JAEVFJ010000003">
    <property type="protein sequence ID" value="KAH8106002.1"/>
    <property type="molecule type" value="Genomic_DNA"/>
</dbReference>
<dbReference type="CDD" id="cd01389">
    <property type="entry name" value="HMG-box_ROX1-like"/>
    <property type="match status" value="1"/>
</dbReference>
<sequence length="476" mass="52197">MQKDDTSPRPQIVSARSSPALSTNTVPATDSDWSTMNDWSLPASRQPSRSSTPALSMAPPTSIVNAPSELSKPLPDFTSWMKTEDAQNILAQAQQPGWLLPTPRDAEDPTAFDLPISRSRGKSHIPRPPNAFMLFRAEKVNAELPRDLPNRQQVVSIVAGQCWNMLDDKGKAEWHSRAREMLRKHMERYPDYKFSPSRRSSRKKVDEVEAKDGEEYIRHLREKYMQMHGPTVVSTRTRKAKPRKSKGVASDVQLAPHHPSLSSIHPGPLAPYHVDSSSFNFAPFASPVYPSYPHGQMPAQPSVPFMGHTQELDFTALAAAYMHGSRTTTPSPVPSTSSEGSSSGMSTPSDEEVAHHLDDDKTPTAASFGRIAIPRVPIVPNISHYANANHMLNLHELSPYANMFQQHQHQTQSSGSSSSAPCRDVSAVAYYSAIFPSGMQSNPCADIPSSSTTSSPAPSIPVEVRETFGVKGNSSR</sequence>
<feature type="domain" description="HMG box" evidence="5">
    <location>
        <begin position="125"/>
        <end position="193"/>
    </location>
</feature>
<evidence type="ECO:0000259" key="5">
    <source>
        <dbReference type="PROSITE" id="PS50118"/>
    </source>
</evidence>
<feature type="compositionally biased region" description="Basic residues" evidence="4">
    <location>
        <begin position="236"/>
        <end position="246"/>
    </location>
</feature>
<dbReference type="Pfam" id="PF00505">
    <property type="entry name" value="HMG_box"/>
    <property type="match status" value="1"/>
</dbReference>
<evidence type="ECO:0000256" key="2">
    <source>
        <dbReference type="ARBA" id="ARBA00023242"/>
    </source>
</evidence>
<dbReference type="InterPro" id="IPR009071">
    <property type="entry name" value="HMG_box_dom"/>
</dbReference>
<reference evidence="6" key="1">
    <citation type="journal article" date="2021" name="New Phytol.">
        <title>Evolutionary innovations through gain and loss of genes in the ectomycorrhizal Boletales.</title>
        <authorList>
            <person name="Wu G."/>
            <person name="Miyauchi S."/>
            <person name="Morin E."/>
            <person name="Kuo A."/>
            <person name="Drula E."/>
            <person name="Varga T."/>
            <person name="Kohler A."/>
            <person name="Feng B."/>
            <person name="Cao Y."/>
            <person name="Lipzen A."/>
            <person name="Daum C."/>
            <person name="Hundley H."/>
            <person name="Pangilinan J."/>
            <person name="Johnson J."/>
            <person name="Barry K."/>
            <person name="LaButti K."/>
            <person name="Ng V."/>
            <person name="Ahrendt S."/>
            <person name="Min B."/>
            <person name="Choi I.G."/>
            <person name="Park H."/>
            <person name="Plett J.M."/>
            <person name="Magnuson J."/>
            <person name="Spatafora J.W."/>
            <person name="Nagy L.G."/>
            <person name="Henrissat B."/>
            <person name="Grigoriev I.V."/>
            <person name="Yang Z.L."/>
            <person name="Xu J."/>
            <person name="Martin F.M."/>
        </authorList>
    </citation>
    <scope>NUCLEOTIDE SEQUENCE</scope>
    <source>
        <strain evidence="6">KKN 215</strain>
    </source>
</reference>
<dbReference type="PANTHER" id="PTHR45789">
    <property type="entry name" value="FI18025P1"/>
    <property type="match status" value="1"/>
</dbReference>
<dbReference type="GO" id="GO:0000981">
    <property type="term" value="F:DNA-binding transcription factor activity, RNA polymerase II-specific"/>
    <property type="evidence" value="ECO:0007669"/>
    <property type="project" value="TreeGrafter"/>
</dbReference>
<dbReference type="GO" id="GO:0005634">
    <property type="term" value="C:nucleus"/>
    <property type="evidence" value="ECO:0007669"/>
    <property type="project" value="UniProtKB-UniRule"/>
</dbReference>
<dbReference type="GO" id="GO:0000978">
    <property type="term" value="F:RNA polymerase II cis-regulatory region sequence-specific DNA binding"/>
    <property type="evidence" value="ECO:0007669"/>
    <property type="project" value="TreeGrafter"/>
</dbReference>
<feature type="compositionally biased region" description="Polar residues" evidence="4">
    <location>
        <begin position="14"/>
        <end position="54"/>
    </location>
</feature>
<organism evidence="6 7">
    <name type="scientific">Cristinia sonorae</name>
    <dbReference type="NCBI Taxonomy" id="1940300"/>
    <lineage>
        <taxon>Eukaryota</taxon>
        <taxon>Fungi</taxon>
        <taxon>Dikarya</taxon>
        <taxon>Basidiomycota</taxon>
        <taxon>Agaricomycotina</taxon>
        <taxon>Agaricomycetes</taxon>
        <taxon>Agaricomycetidae</taxon>
        <taxon>Agaricales</taxon>
        <taxon>Pleurotineae</taxon>
        <taxon>Stephanosporaceae</taxon>
        <taxon>Cristinia</taxon>
    </lineage>
</organism>
<dbReference type="SUPFAM" id="SSF47095">
    <property type="entry name" value="HMG-box"/>
    <property type="match status" value="1"/>
</dbReference>
<feature type="region of interest" description="Disordered" evidence="4">
    <location>
        <begin position="99"/>
        <end position="127"/>
    </location>
</feature>
<comment type="caution">
    <text evidence="6">The sequence shown here is derived from an EMBL/GenBank/DDBJ whole genome shotgun (WGS) entry which is preliminary data.</text>
</comment>
<evidence type="ECO:0000313" key="6">
    <source>
        <dbReference type="EMBL" id="KAH8106002.1"/>
    </source>
</evidence>
<evidence type="ECO:0000256" key="4">
    <source>
        <dbReference type="SAM" id="MobiDB-lite"/>
    </source>
</evidence>
<dbReference type="AlphaFoldDB" id="A0A8K0UXG0"/>
<dbReference type="PROSITE" id="PS50118">
    <property type="entry name" value="HMG_BOX_2"/>
    <property type="match status" value="1"/>
</dbReference>
<feature type="compositionally biased region" description="Low complexity" evidence="4">
    <location>
        <begin position="447"/>
        <end position="461"/>
    </location>
</feature>
<dbReference type="SMART" id="SM00398">
    <property type="entry name" value="HMG"/>
    <property type="match status" value="1"/>
</dbReference>
<evidence type="ECO:0000256" key="1">
    <source>
        <dbReference type="ARBA" id="ARBA00023125"/>
    </source>
</evidence>
<dbReference type="InterPro" id="IPR036910">
    <property type="entry name" value="HMG_box_dom_sf"/>
</dbReference>
<dbReference type="Gene3D" id="1.10.30.10">
    <property type="entry name" value="High mobility group box domain"/>
    <property type="match status" value="1"/>
</dbReference>
<dbReference type="PANTHER" id="PTHR45789:SF2">
    <property type="entry name" value="FI18025P1"/>
    <property type="match status" value="1"/>
</dbReference>
<feature type="region of interest" description="Disordered" evidence="4">
    <location>
        <begin position="1"/>
        <end position="70"/>
    </location>
</feature>
<feature type="compositionally biased region" description="Low complexity" evidence="4">
    <location>
        <begin position="325"/>
        <end position="348"/>
    </location>
</feature>
<keyword evidence="2 3" id="KW-0539">Nucleus</keyword>